<name>A0A418VET9_9DEIO</name>
<accession>A0A418VET9</accession>
<proteinExistence type="predicted"/>
<gene>
    <name evidence="1" type="ORF">D3875_03565</name>
</gene>
<keyword evidence="2" id="KW-1185">Reference proteome</keyword>
<dbReference type="EMBL" id="QYUJ01000009">
    <property type="protein sequence ID" value="RJF74632.1"/>
    <property type="molecule type" value="Genomic_DNA"/>
</dbReference>
<comment type="caution">
    <text evidence="1">The sequence shown here is derived from an EMBL/GenBank/DDBJ whole genome shotgun (WGS) entry which is preliminary data.</text>
</comment>
<evidence type="ECO:0000313" key="2">
    <source>
        <dbReference type="Proteomes" id="UP000286287"/>
    </source>
</evidence>
<reference evidence="1 2" key="1">
    <citation type="submission" date="2018-09" db="EMBL/GenBank/DDBJ databases">
        <authorList>
            <person name="Zhu H."/>
        </authorList>
    </citation>
    <scope>NUCLEOTIDE SEQUENCE [LARGE SCALE GENOMIC DNA]</scope>
    <source>
        <strain evidence="1 2">K2S05-167</strain>
    </source>
</reference>
<dbReference type="AlphaFoldDB" id="A0A418VET9"/>
<evidence type="ECO:0000313" key="1">
    <source>
        <dbReference type="EMBL" id="RJF74632.1"/>
    </source>
</evidence>
<dbReference type="Proteomes" id="UP000286287">
    <property type="component" value="Unassembled WGS sequence"/>
</dbReference>
<protein>
    <submittedName>
        <fullName evidence="1">Uncharacterized protein</fullName>
    </submittedName>
</protein>
<sequence length="90" mass="10376">MQWLDQQGKTTRNENAAYDILHAARDFGGDMAEVMQQQAYAAQHVSKYAEISARTSIRALQFYMERDYFTAQGDTERAAEYTRRLTCWGA</sequence>
<organism evidence="1 2">
    <name type="scientific">Deinococcus cavernae</name>
    <dbReference type="NCBI Taxonomy" id="2320857"/>
    <lineage>
        <taxon>Bacteria</taxon>
        <taxon>Thermotogati</taxon>
        <taxon>Deinococcota</taxon>
        <taxon>Deinococci</taxon>
        <taxon>Deinococcales</taxon>
        <taxon>Deinococcaceae</taxon>
        <taxon>Deinococcus</taxon>
    </lineage>
</organism>